<accession>A0A364K8M1</accession>
<dbReference type="Proteomes" id="UP000251213">
    <property type="component" value="Unassembled WGS sequence"/>
</dbReference>
<keyword evidence="8" id="KW-1185">Reference proteome</keyword>
<dbReference type="CDD" id="cd16332">
    <property type="entry name" value="Prp-like"/>
    <property type="match status" value="1"/>
</dbReference>
<dbReference type="EMBL" id="QJKK01000001">
    <property type="protein sequence ID" value="RAL26645.1"/>
    <property type="molecule type" value="Genomic_DNA"/>
</dbReference>
<dbReference type="GO" id="GO:0042254">
    <property type="term" value="P:ribosome biogenesis"/>
    <property type="evidence" value="ECO:0007669"/>
    <property type="project" value="UniProtKB-KW"/>
</dbReference>
<evidence type="ECO:0000313" key="8">
    <source>
        <dbReference type="Proteomes" id="UP000251213"/>
    </source>
</evidence>
<evidence type="ECO:0000256" key="5">
    <source>
        <dbReference type="ARBA" id="ARBA00044503"/>
    </source>
</evidence>
<dbReference type="AlphaFoldDB" id="A0A364K8M1"/>
<gene>
    <name evidence="7" type="ORF">DL897_00930</name>
</gene>
<dbReference type="InterPro" id="IPR036764">
    <property type="entry name" value="Peptidase_Prp_sf"/>
</dbReference>
<organism evidence="7 8">
    <name type="scientific">Thermoflavimicrobium daqui</name>
    <dbReference type="NCBI Taxonomy" id="2137476"/>
    <lineage>
        <taxon>Bacteria</taxon>
        <taxon>Bacillati</taxon>
        <taxon>Bacillota</taxon>
        <taxon>Bacilli</taxon>
        <taxon>Bacillales</taxon>
        <taxon>Thermoactinomycetaceae</taxon>
        <taxon>Thermoflavimicrobium</taxon>
    </lineage>
</organism>
<reference evidence="7 8" key="1">
    <citation type="submission" date="2018-06" db="EMBL/GenBank/DDBJ databases">
        <title>Thermoflavimicrobium daqus sp. nov., a thermophilic microbe isolated from Moutai-flavour Daqu.</title>
        <authorList>
            <person name="Wang X."/>
            <person name="Zhou H."/>
        </authorList>
    </citation>
    <scope>NUCLEOTIDE SEQUENCE [LARGE SCALE GENOMIC DNA]</scope>
    <source>
        <strain evidence="7 8">FBKL4.011</strain>
    </source>
</reference>
<keyword evidence="2 7" id="KW-0645">Protease</keyword>
<reference evidence="7 8" key="2">
    <citation type="submission" date="2018-06" db="EMBL/GenBank/DDBJ databases">
        <authorList>
            <person name="Zhirakovskaya E."/>
        </authorList>
    </citation>
    <scope>NUCLEOTIDE SEQUENCE [LARGE SCALE GENOMIC DNA]</scope>
    <source>
        <strain evidence="7 8">FBKL4.011</strain>
    </source>
</reference>
<name>A0A364K8M1_9BACL</name>
<dbReference type="PANTHER" id="PTHR39178">
    <property type="entry name" value="HYPOTHETICAL RIBOSOME-ASSOCIATED PROTEIN"/>
    <property type="match status" value="1"/>
</dbReference>
<dbReference type="SUPFAM" id="SSF118010">
    <property type="entry name" value="TM1457-like"/>
    <property type="match status" value="1"/>
</dbReference>
<dbReference type="Pfam" id="PF04327">
    <property type="entry name" value="Peptidase_Prp"/>
    <property type="match status" value="1"/>
</dbReference>
<evidence type="ECO:0000256" key="6">
    <source>
        <dbReference type="ARBA" id="ARBA00044538"/>
    </source>
</evidence>
<sequence length="112" mass="12338">MVRILIERDQEGQVKRVSIKGHAGYAEPGRDIVCAAISGISIGMVNAIEKLTGVQVHSDLDHEGKMNCQIPANVNDPKVIDQIHLLLEAMILSLEQVADEAPDFVKIKEKRK</sequence>
<evidence type="ECO:0000313" key="7">
    <source>
        <dbReference type="EMBL" id="RAL26645.1"/>
    </source>
</evidence>
<proteinExistence type="inferred from homology"/>
<evidence type="ECO:0000256" key="4">
    <source>
        <dbReference type="ARBA" id="ARBA00022807"/>
    </source>
</evidence>
<comment type="similarity">
    <text evidence="5">Belongs to the Prp family.</text>
</comment>
<protein>
    <recommendedName>
        <fullName evidence="6">Ribosomal processing cysteine protease Prp</fullName>
    </recommendedName>
</protein>
<dbReference type="InterPro" id="IPR007422">
    <property type="entry name" value="Peptidase_Prp"/>
</dbReference>
<evidence type="ECO:0000256" key="1">
    <source>
        <dbReference type="ARBA" id="ARBA00022517"/>
    </source>
</evidence>
<evidence type="ECO:0000256" key="3">
    <source>
        <dbReference type="ARBA" id="ARBA00022801"/>
    </source>
</evidence>
<dbReference type="PANTHER" id="PTHR39178:SF1">
    <property type="entry name" value="RIBOSOMAL-PROCESSING CYSTEINE PROTEASE PRP"/>
    <property type="match status" value="1"/>
</dbReference>
<dbReference type="GO" id="GO:0006508">
    <property type="term" value="P:proteolysis"/>
    <property type="evidence" value="ECO:0007669"/>
    <property type="project" value="UniProtKB-KW"/>
</dbReference>
<dbReference type="OrthoDB" id="48998at2"/>
<comment type="caution">
    <text evidence="7">The sequence shown here is derived from an EMBL/GenBank/DDBJ whole genome shotgun (WGS) entry which is preliminary data.</text>
</comment>
<dbReference type="Gene3D" id="3.30.70.1490">
    <property type="entry name" value="Cysteine protease Prp"/>
    <property type="match status" value="1"/>
</dbReference>
<keyword evidence="1" id="KW-0690">Ribosome biogenesis</keyword>
<keyword evidence="4" id="KW-0788">Thiol protease</keyword>
<dbReference type="GO" id="GO:0008234">
    <property type="term" value="F:cysteine-type peptidase activity"/>
    <property type="evidence" value="ECO:0007669"/>
    <property type="project" value="UniProtKB-KW"/>
</dbReference>
<keyword evidence="3" id="KW-0378">Hydrolase</keyword>
<evidence type="ECO:0000256" key="2">
    <source>
        <dbReference type="ARBA" id="ARBA00022670"/>
    </source>
</evidence>
<dbReference type="RefSeq" id="WP_113657250.1">
    <property type="nucleotide sequence ID" value="NZ_KZ845663.1"/>
</dbReference>